<dbReference type="AlphaFoldDB" id="A0AAE3CJJ3"/>
<dbReference type="PANTHER" id="PTHR37691">
    <property type="entry name" value="BLR3518 PROTEIN"/>
    <property type="match status" value="1"/>
</dbReference>
<sequence length="162" mass="17615">MAEDKNHSRRRFLGGLVAAGAASAVAVAAQGQGMGMGMMGPSKNKVVYQLNQSDPAYILDILHSAAVVLGHFNNDVDIVIDCFGPGIWLLVKAEKNHQHYSKFIQEQVSSLHMYGVVFDACEQTMKTIKIGNEDLISEATPVFSGAVELITLQQKGYAYIAW</sequence>
<dbReference type="RefSeq" id="WP_215872012.1">
    <property type="nucleotide sequence ID" value="NZ_JAAXYO010000039.1"/>
</dbReference>
<dbReference type="Proteomes" id="UP001197378">
    <property type="component" value="Unassembled WGS sequence"/>
</dbReference>
<keyword evidence="1" id="KW-0732">Signal</keyword>
<dbReference type="PANTHER" id="PTHR37691:SF1">
    <property type="entry name" value="BLR3518 PROTEIN"/>
    <property type="match status" value="1"/>
</dbReference>
<feature type="signal peptide" evidence="1">
    <location>
        <begin position="1"/>
        <end position="28"/>
    </location>
</feature>
<dbReference type="SUPFAM" id="SSF75169">
    <property type="entry name" value="DsrEFH-like"/>
    <property type="match status" value="1"/>
</dbReference>
<dbReference type="PROSITE" id="PS51318">
    <property type="entry name" value="TAT"/>
    <property type="match status" value="1"/>
</dbReference>
<evidence type="ECO:0000256" key="1">
    <source>
        <dbReference type="SAM" id="SignalP"/>
    </source>
</evidence>
<dbReference type="InterPro" id="IPR003787">
    <property type="entry name" value="Sulphur_relay_DsrE/F-like"/>
</dbReference>
<keyword evidence="3" id="KW-1185">Reference proteome</keyword>
<dbReference type="InterPro" id="IPR027396">
    <property type="entry name" value="DsrEFH-like"/>
</dbReference>
<protein>
    <submittedName>
        <fullName evidence="2">DsrE family protein</fullName>
    </submittedName>
</protein>
<organism evidence="2 3">
    <name type="scientific">Igneacidithiobacillus copahuensis</name>
    <dbReference type="NCBI Taxonomy" id="2724909"/>
    <lineage>
        <taxon>Bacteria</taxon>
        <taxon>Pseudomonadati</taxon>
        <taxon>Pseudomonadota</taxon>
        <taxon>Acidithiobacillia</taxon>
        <taxon>Acidithiobacillales</taxon>
        <taxon>Acidithiobacillaceae</taxon>
        <taxon>Igneacidithiobacillus</taxon>
    </lineage>
</organism>
<dbReference type="Pfam" id="PF02635">
    <property type="entry name" value="DsrE"/>
    <property type="match status" value="1"/>
</dbReference>
<name>A0AAE3CJJ3_9PROT</name>
<proteinExistence type="predicted"/>
<accession>A0AAE3CJJ3</accession>
<feature type="chain" id="PRO_5042232931" evidence="1">
    <location>
        <begin position="29"/>
        <end position="162"/>
    </location>
</feature>
<dbReference type="EMBL" id="JAAXYO010000039">
    <property type="protein sequence ID" value="MBU2787445.1"/>
    <property type="molecule type" value="Genomic_DNA"/>
</dbReference>
<evidence type="ECO:0000313" key="3">
    <source>
        <dbReference type="Proteomes" id="UP001197378"/>
    </source>
</evidence>
<gene>
    <name evidence="2" type="ORF">HFQ13_04325</name>
</gene>
<comment type="caution">
    <text evidence="2">The sequence shown here is derived from an EMBL/GenBank/DDBJ whole genome shotgun (WGS) entry which is preliminary data.</text>
</comment>
<dbReference type="InterPro" id="IPR006311">
    <property type="entry name" value="TAT_signal"/>
</dbReference>
<dbReference type="Gene3D" id="3.40.1260.10">
    <property type="entry name" value="DsrEFH-like"/>
    <property type="match status" value="1"/>
</dbReference>
<evidence type="ECO:0000313" key="2">
    <source>
        <dbReference type="EMBL" id="MBU2787445.1"/>
    </source>
</evidence>
<reference evidence="2" key="1">
    <citation type="journal article" date="2021" name="ISME J.">
        <title>Genomic evolution of the class Acidithiobacillia: deep-branching Proteobacteria living in extreme acidic conditions.</title>
        <authorList>
            <person name="Moya-Beltran A."/>
            <person name="Beard S."/>
            <person name="Rojas-Villalobos C."/>
            <person name="Issotta F."/>
            <person name="Gallardo Y."/>
            <person name="Ulloa R."/>
            <person name="Giaveno A."/>
            <person name="Degli Esposti M."/>
            <person name="Johnson D.B."/>
            <person name="Quatrini R."/>
        </authorList>
    </citation>
    <scope>NUCLEOTIDE SEQUENCE</scope>
    <source>
        <strain evidence="2">VAN18-1</strain>
    </source>
</reference>